<dbReference type="InterPro" id="IPR044947">
    <property type="entry name" value="Phage_T4_Gp32_ssDNA-bd_sf"/>
</dbReference>
<evidence type="ECO:0000313" key="13">
    <source>
        <dbReference type="EMBL" id="AGN33846.1"/>
    </source>
</evidence>
<evidence type="ECO:0000313" key="15">
    <source>
        <dbReference type="Proteomes" id="UP000297591"/>
    </source>
</evidence>
<dbReference type="KEGG" id="vg:16045240"/>
<evidence type="ECO:0000256" key="5">
    <source>
        <dbReference type="ARBA" id="ARBA00022763"/>
    </source>
</evidence>
<evidence type="ECO:0000256" key="7">
    <source>
        <dbReference type="ARBA" id="ARBA00023109"/>
    </source>
</evidence>
<comment type="caution">
    <text evidence="10">Lacks conserved residue(s) required for the propagation of feature annotation.</text>
</comment>
<evidence type="ECO:0000256" key="9">
    <source>
        <dbReference type="ARBA" id="ARBA00023204"/>
    </source>
</evidence>
<evidence type="ECO:0000256" key="2">
    <source>
        <dbReference type="ARBA" id="ARBA00022491"/>
    </source>
</evidence>
<evidence type="ECO:0000256" key="8">
    <source>
        <dbReference type="ARBA" id="ARBA00023125"/>
    </source>
</evidence>
<protein>
    <recommendedName>
        <fullName evidence="1 10">Single-stranded DNA-binding protein</fullName>
        <shortName evidence="10">SSB protein</shortName>
    </recommendedName>
    <alternativeName>
        <fullName evidence="10">Helix-destabilizing protein</fullName>
    </alternativeName>
</protein>
<name>G8EXX7_9CAUD</name>
<dbReference type="HAMAP" id="MF_04152">
    <property type="entry name" value="SSB_T4"/>
    <property type="match status" value="1"/>
</dbReference>
<comment type="subunit">
    <text evidence="10">Homodimer in the absence of DNA, monomer when binding DNA. Interacts with the DNA helicase assembly protein; a ternary complex between the helicase assembly protein, the single-stranded DNA-binding protein and ssDNA is an obligatory intermediate in the helicase loading mechanism. Part of the replicase complex that includes the DNA polymerase, the polymerase clamp, the clamp loader complex, the single-stranded DNA binding protein, the primase, the replicative helicase and the helicase assembly factor. Interacts (via C-terminus) with the viral SF1 dDA helicase. Interacts with the viral SF2 UvsW repair helicase.</text>
</comment>
<keyword evidence="9 10" id="KW-0234">DNA repair</keyword>
<evidence type="ECO:0000259" key="11">
    <source>
        <dbReference type="Pfam" id="PF08804"/>
    </source>
</evidence>
<keyword evidence="7 10" id="KW-1194">Viral DNA replication</keyword>
<dbReference type="GO" id="GO:0006281">
    <property type="term" value="P:DNA repair"/>
    <property type="evidence" value="ECO:0007669"/>
    <property type="project" value="UniProtKB-UniRule"/>
</dbReference>
<dbReference type="OrthoDB" id="3870at10239"/>
<dbReference type="InterPro" id="IPR012339">
    <property type="entry name" value="Phage_T4_Gp32_ssDNA-bd"/>
</dbReference>
<dbReference type="Proteomes" id="UP000297591">
    <property type="component" value="Segment"/>
</dbReference>
<dbReference type="InterPro" id="IPR046395">
    <property type="entry name" value="SSB_T4"/>
</dbReference>
<dbReference type="RefSeq" id="YP_008125539.1">
    <property type="nucleotide sequence ID" value="NC_021530.1"/>
</dbReference>
<evidence type="ECO:0000313" key="14">
    <source>
        <dbReference type="Proteomes" id="UP000014318"/>
    </source>
</evidence>
<comment type="function">
    <text evidence="10">Single-stranded DNA-binding protein that participates in viral DNA replication, recombination, and repair. Coats the lagging-strand ssDNA as the replication fork advances. Stimulates the activities of viral DNA polymerase and the replicative helicase, probably via its interaction with the helicase assembly factor. Together with the replicative helicase and the helicase assembly factor, promotes pairing of two homologous DNA molecules containing complementary single-stranded regions and mediates homologous DNA strand exchange. Promotes also the formation of joint molecules. mRNA specific autogenous translational repressor.</text>
</comment>
<keyword evidence="6" id="KW-0862">Zinc</keyword>
<keyword evidence="14" id="KW-1185">Reference proteome</keyword>
<dbReference type="InterPro" id="IPR012340">
    <property type="entry name" value="NA-bd_OB-fold"/>
</dbReference>
<keyword evidence="10" id="KW-0233">DNA recombination</keyword>
<organism evidence="12 15">
    <name type="scientific">Synechococcus phage S-CAM8</name>
    <dbReference type="NCBI Taxonomy" id="754038"/>
    <lineage>
        <taxon>Viruses</taxon>
        <taxon>Duplodnaviria</taxon>
        <taxon>Heunggongvirae</taxon>
        <taxon>Uroviricota</taxon>
        <taxon>Caudoviricetes</taxon>
        <taxon>Pantevenvirales</taxon>
        <taxon>Kyanoviridae</taxon>
        <taxon>Neritesvirus</taxon>
        <taxon>Neritesvirus scam8</taxon>
    </lineage>
</organism>
<feature type="domain" description="Bacteriophage T4 Gp32 single-stranded DNA-binding" evidence="11">
    <location>
        <begin position="50"/>
        <end position="248"/>
    </location>
</feature>
<keyword evidence="5" id="KW-0227">DNA damage</keyword>
<keyword evidence="3" id="KW-0235">DNA replication</keyword>
<keyword evidence="4" id="KW-0479">Metal-binding</keyword>
<proteinExistence type="inferred from homology"/>
<gene>
    <name evidence="13" type="ORF">SXCG_00078</name>
    <name evidence="12" type="ORF">SXFG_00117</name>
</gene>
<keyword evidence="8 10" id="KW-0238">DNA-binding</keyword>
<evidence type="ECO:0000313" key="12">
    <source>
        <dbReference type="EMBL" id="AET72667.1"/>
    </source>
</evidence>
<dbReference type="GO" id="GO:0003697">
    <property type="term" value="F:single-stranded DNA binding"/>
    <property type="evidence" value="ECO:0007669"/>
    <property type="project" value="UniProtKB-UniRule"/>
</dbReference>
<dbReference type="GeneID" id="16045240"/>
<reference evidence="12 15" key="2">
    <citation type="submission" date="2010-12" db="EMBL/GenBank/DDBJ databases">
        <title>The Genome Sequence of Synechococcus phage S-CAM8 0608SB47.</title>
        <authorList>
            <consortium name="The Broad Institute Genome Sequencing Platform"/>
            <person name="Henn M.R."/>
            <person name="Martiny J."/>
            <person name="Weihe C."/>
            <person name="Levin J."/>
            <person name="Malboeuf C."/>
            <person name="Casali M."/>
            <person name="Russ C."/>
            <person name="Lennon N."/>
            <person name="Chapman S.B."/>
            <person name="Erlich R."/>
            <person name="Young S.K."/>
            <person name="Yandava C."/>
            <person name="Zeng Q."/>
            <person name="Alvarado L."/>
            <person name="Anderson S."/>
            <person name="Berlin A."/>
            <person name="Chen Z."/>
            <person name="Freedman E."/>
            <person name="Gellesch M."/>
            <person name="Goldberg J."/>
            <person name="Green L."/>
            <person name="Griggs A."/>
            <person name="Gujja S."/>
            <person name="Heilman E.R."/>
            <person name="Heiman D."/>
            <person name="Hollinger A."/>
            <person name="Howarth C."/>
            <person name="Larson L."/>
            <person name="Mehta T."/>
            <person name="Pearson M."/>
            <person name="Roberts A."/>
            <person name="Ryan E."/>
            <person name="Saif S."/>
            <person name="Shea T."/>
            <person name="Shenoy N."/>
            <person name="Sisk P."/>
            <person name="Stolte C."/>
            <person name="Sykes S."/>
            <person name="White J."/>
            <person name="Haas B."/>
            <person name="Nusbaum C."/>
            <person name="Birren B."/>
        </authorList>
    </citation>
    <scope>NUCLEOTIDE SEQUENCE [LARGE SCALE GENOMIC DNA]</scope>
    <source>
        <strain evidence="12 15">0608SB47</strain>
    </source>
</reference>
<comment type="domain">
    <text evidence="10">The acidic C-terminus is involved in modulating the ssDNA binding properties. The N-terminus LAST motif is involved in the cooperative binding of the protein to single-stranded nucleic acids.</text>
</comment>
<evidence type="ECO:0000256" key="6">
    <source>
        <dbReference type="ARBA" id="ARBA00022833"/>
    </source>
</evidence>
<dbReference type="EMBL" id="JF974299">
    <property type="protein sequence ID" value="AET72667.1"/>
    <property type="molecule type" value="Genomic_DNA"/>
</dbReference>
<dbReference type="GO" id="GO:0006260">
    <property type="term" value="P:DNA replication"/>
    <property type="evidence" value="ECO:0007669"/>
    <property type="project" value="UniProtKB-KW"/>
</dbReference>
<dbReference type="GO" id="GO:0039686">
    <property type="term" value="P:bidirectional double-stranded viral DNA replication"/>
    <property type="evidence" value="ECO:0007669"/>
    <property type="project" value="UniProtKB-UniRule"/>
</dbReference>
<dbReference type="GO" id="GO:0006310">
    <property type="term" value="P:DNA recombination"/>
    <property type="evidence" value="ECO:0007669"/>
    <property type="project" value="UniProtKB-UniRule"/>
</dbReference>
<dbReference type="Pfam" id="PF08804">
    <property type="entry name" value="gp32"/>
    <property type="match status" value="1"/>
</dbReference>
<evidence type="ECO:0000256" key="4">
    <source>
        <dbReference type="ARBA" id="ARBA00022723"/>
    </source>
</evidence>
<dbReference type="Gene3D" id="3.90.198.10">
    <property type="entry name" value="Replication Fork Single-Stranded Dna Binding Protein"/>
    <property type="match status" value="1"/>
</dbReference>
<sequence>MSFASLKKSSSKGDTFAKLTREIEKLNSPAATGRASSDERFWKPEMDKSGNGYAVIRFLPAPDGEEMPWAKVWSHAFKGPGGQWYIENSLTTLGKDDPVGEMNRELWNSGRDSDKEIARAQKRKLSYYSNIYVVSDSAHPENEGRVFLYRFGKKIFDKLTEAMQPAFADESPLDPFNFWKGADFKLKIRKVEGYWNYDKSEFAAPSTLGNFDDDKLEEIWGQGYSLSEFEDAKNFKSYEQLTARLNLVLGKTSNASAPTIREDEEEVFAKPEPVENWGKEVSDFRAKAVASSPVEDEDDTLSFFAKLAEDD</sequence>
<evidence type="ECO:0000256" key="3">
    <source>
        <dbReference type="ARBA" id="ARBA00022705"/>
    </source>
</evidence>
<dbReference type="GO" id="GO:0046872">
    <property type="term" value="F:metal ion binding"/>
    <property type="evidence" value="ECO:0007669"/>
    <property type="project" value="UniProtKB-KW"/>
</dbReference>
<accession>G8EXX7</accession>
<reference evidence="13 14" key="1">
    <citation type="submission" date="2010-11" db="EMBL/GenBank/DDBJ databases">
        <title>The Genome Sequence of Synechococcus phage S-CAM8 0608BI06.</title>
        <authorList>
            <consortium name="The Broad Institute Genome Sequencing Platform"/>
            <person name="Henn M.R."/>
            <person name="Martiny J."/>
            <person name="Weihe C."/>
            <person name="Levin J."/>
            <person name="Malboeuf C."/>
            <person name="Casali M."/>
            <person name="Russ C."/>
            <person name="Lennon N."/>
            <person name="Chapman S.B."/>
            <person name="Erlich R."/>
            <person name="Young S.K."/>
            <person name="Yandava C."/>
            <person name="Zeng Q."/>
            <person name="Alvarado L."/>
            <person name="Anderson S."/>
            <person name="Berlin A."/>
            <person name="Chen Z."/>
            <person name="Freedman E."/>
            <person name="Gellesch M."/>
            <person name="Goldberg J."/>
            <person name="Green L."/>
            <person name="Griggs A."/>
            <person name="Gujja S."/>
            <person name="Heilman E.R."/>
            <person name="Heiman D."/>
            <person name="Hollinger A."/>
            <person name="Howarth C."/>
            <person name="Larson L."/>
            <person name="Mehta T."/>
            <person name="Pearson M."/>
            <person name="Roberts A."/>
            <person name="Ryan E."/>
            <person name="Saif S."/>
            <person name="Shea T."/>
            <person name="Shenoy N."/>
            <person name="Sisk P."/>
            <person name="Stolte C."/>
            <person name="Sykes S."/>
            <person name="White J."/>
            <person name="Haas B."/>
            <person name="Nusbaum C."/>
            <person name="Birren B."/>
        </authorList>
    </citation>
    <scope>NUCLEOTIDE SEQUENCE [LARGE SCALE GENOMIC DNA]</scope>
    <source>
        <strain evidence="13">S-CAM8 06008BI06</strain>
    </source>
</reference>
<dbReference type="SUPFAM" id="SSF50249">
    <property type="entry name" value="Nucleic acid-binding proteins"/>
    <property type="match status" value="1"/>
</dbReference>
<evidence type="ECO:0000256" key="1">
    <source>
        <dbReference type="ARBA" id="ARBA00018590"/>
    </source>
</evidence>
<dbReference type="Proteomes" id="UP000014318">
    <property type="component" value="Segment"/>
</dbReference>
<comment type="similarity">
    <text evidence="10">Belongs to the Tequatrovirus single-stranded DNA-binding protein family.</text>
</comment>
<keyword evidence="2 10" id="KW-0678">Repressor</keyword>
<dbReference type="EMBL" id="HQ634178">
    <property type="protein sequence ID" value="AGN33846.1"/>
    <property type="molecule type" value="Genomic_DNA"/>
</dbReference>
<evidence type="ECO:0000256" key="10">
    <source>
        <dbReference type="HAMAP-Rule" id="MF_04152"/>
    </source>
</evidence>